<evidence type="ECO:0000313" key="2">
    <source>
        <dbReference type="Proteomes" id="UP000318681"/>
    </source>
</evidence>
<sequence length="234" mass="26583">MPGAHATLKLFVHETTHIRAGTTDRFVAGFSNDYQPLMERQGARLFGIWEGSPLNSRWPEITTIWEIDGYRHFAQLGAARHREPDTRQSFEQWQGLLGELGGTGEGRLVHGNPGIKSVAERQAEGLTTAVVIQEIMKTKPGRQRDYVEQLEYAYVPWSEKTGKKWLGSFTTVFRYDEVIHYWALDGGWEAFGNHWPSWGDKPGDDIKSWMQLAPALREGWDDSFLQSLPPNPLG</sequence>
<dbReference type="Proteomes" id="UP000318681">
    <property type="component" value="Unassembled WGS sequence"/>
</dbReference>
<organism evidence="1 2">
    <name type="scientific">Alterirhizorhabdus solaris</name>
    <dbReference type="NCBI Taxonomy" id="2529389"/>
    <lineage>
        <taxon>Bacteria</taxon>
        <taxon>Pseudomonadati</taxon>
        <taxon>Pseudomonadota</taxon>
        <taxon>Alphaproteobacteria</taxon>
        <taxon>Sphingomonadales</taxon>
        <taxon>Rhizorhabdaceae</taxon>
        <taxon>Alterirhizorhabdus</taxon>
    </lineage>
</organism>
<dbReference type="EMBL" id="VNIM01000007">
    <property type="protein sequence ID" value="TVV76776.1"/>
    <property type="molecule type" value="Genomic_DNA"/>
</dbReference>
<accession>A0A558RBM2</accession>
<keyword evidence="2" id="KW-1185">Reference proteome</keyword>
<name>A0A558RBM2_9SPHN</name>
<dbReference type="SUPFAM" id="SSF54909">
    <property type="entry name" value="Dimeric alpha+beta barrel"/>
    <property type="match status" value="1"/>
</dbReference>
<dbReference type="OrthoDB" id="3519756at2"/>
<comment type="caution">
    <text evidence="1">The sequence shown here is derived from an EMBL/GenBank/DDBJ whole genome shotgun (WGS) entry which is preliminary data.</text>
</comment>
<gene>
    <name evidence="1" type="ORF">FOY91_03250</name>
</gene>
<evidence type="ECO:0000313" key="1">
    <source>
        <dbReference type="EMBL" id="TVV76776.1"/>
    </source>
</evidence>
<proteinExistence type="predicted"/>
<dbReference type="InterPro" id="IPR011008">
    <property type="entry name" value="Dimeric_a/b-barrel"/>
</dbReference>
<protein>
    <submittedName>
        <fullName evidence="1">NIPSNAP family protein</fullName>
    </submittedName>
</protein>
<dbReference type="AlphaFoldDB" id="A0A558RBM2"/>
<reference evidence="1 2" key="1">
    <citation type="submission" date="2019-07" db="EMBL/GenBank/DDBJ databases">
        <title>Sphingomonas solaris sp. nov., isolated from a solar panel from Boston, Massachusetts.</title>
        <authorList>
            <person name="Tanner K."/>
            <person name="Pascual J."/>
            <person name="Mancuso C."/>
            <person name="Pereto J."/>
            <person name="Khalil A."/>
            <person name="Vilanova C."/>
        </authorList>
    </citation>
    <scope>NUCLEOTIDE SEQUENCE [LARGE SCALE GENOMIC DNA]</scope>
    <source>
        <strain evidence="1 2">R4DWN</strain>
    </source>
</reference>
<dbReference type="Gene3D" id="3.30.70.100">
    <property type="match status" value="1"/>
</dbReference>